<feature type="region of interest" description="Disordered" evidence="1">
    <location>
        <begin position="1"/>
        <end position="96"/>
    </location>
</feature>
<feature type="compositionally biased region" description="Basic and acidic residues" evidence="1">
    <location>
        <begin position="16"/>
        <end position="26"/>
    </location>
</feature>
<proteinExistence type="predicted"/>
<sequence length="165" mass="18149">MARANAPIVTNPFTKNQDHRLQRDSTRGGWVSIEVSKARKALPTNAAGPPSRPNSPLQRLAETSHAHNHYAETIDSSEADFPGPDTNDRASSYKLQPTSYEKDVYYAIGPANHPLPPIDDSTYEPSLSSPLLSSDSLRRNSPVSAIIALPLFLASRIHPRELRKN</sequence>
<gene>
    <name evidence="2" type="ORF">K469DRAFT_718067</name>
</gene>
<feature type="compositionally biased region" description="Basic and acidic residues" evidence="1">
    <location>
        <begin position="62"/>
        <end position="72"/>
    </location>
</feature>
<reference evidence="2" key="1">
    <citation type="journal article" date="2020" name="Stud. Mycol.">
        <title>101 Dothideomycetes genomes: a test case for predicting lifestyles and emergence of pathogens.</title>
        <authorList>
            <person name="Haridas S."/>
            <person name="Albert R."/>
            <person name="Binder M."/>
            <person name="Bloem J."/>
            <person name="Labutti K."/>
            <person name="Salamov A."/>
            <person name="Andreopoulos B."/>
            <person name="Baker S."/>
            <person name="Barry K."/>
            <person name="Bills G."/>
            <person name="Bluhm B."/>
            <person name="Cannon C."/>
            <person name="Castanera R."/>
            <person name="Culley D."/>
            <person name="Daum C."/>
            <person name="Ezra D."/>
            <person name="Gonzalez J."/>
            <person name="Henrissat B."/>
            <person name="Kuo A."/>
            <person name="Liang C."/>
            <person name="Lipzen A."/>
            <person name="Lutzoni F."/>
            <person name="Magnuson J."/>
            <person name="Mondo S."/>
            <person name="Nolan M."/>
            <person name="Ohm R."/>
            <person name="Pangilinan J."/>
            <person name="Park H.-J."/>
            <person name="Ramirez L."/>
            <person name="Alfaro M."/>
            <person name="Sun H."/>
            <person name="Tritt A."/>
            <person name="Yoshinaga Y."/>
            <person name="Zwiers L.-H."/>
            <person name="Turgeon B."/>
            <person name="Goodwin S."/>
            <person name="Spatafora J."/>
            <person name="Crous P."/>
            <person name="Grigoriev I."/>
        </authorList>
    </citation>
    <scope>NUCLEOTIDE SEQUENCE</scope>
    <source>
        <strain evidence="2">CBS 207.26</strain>
    </source>
</reference>
<feature type="compositionally biased region" description="Low complexity" evidence="1">
    <location>
        <begin position="125"/>
        <end position="137"/>
    </location>
</feature>
<evidence type="ECO:0000313" key="3">
    <source>
        <dbReference type="Proteomes" id="UP000800200"/>
    </source>
</evidence>
<evidence type="ECO:0000313" key="2">
    <source>
        <dbReference type="EMBL" id="KAF2178542.1"/>
    </source>
</evidence>
<organism evidence="2 3">
    <name type="scientific">Zopfia rhizophila CBS 207.26</name>
    <dbReference type="NCBI Taxonomy" id="1314779"/>
    <lineage>
        <taxon>Eukaryota</taxon>
        <taxon>Fungi</taxon>
        <taxon>Dikarya</taxon>
        <taxon>Ascomycota</taxon>
        <taxon>Pezizomycotina</taxon>
        <taxon>Dothideomycetes</taxon>
        <taxon>Dothideomycetes incertae sedis</taxon>
        <taxon>Zopfiaceae</taxon>
        <taxon>Zopfia</taxon>
    </lineage>
</organism>
<evidence type="ECO:0000256" key="1">
    <source>
        <dbReference type="SAM" id="MobiDB-lite"/>
    </source>
</evidence>
<keyword evidence="3" id="KW-1185">Reference proteome</keyword>
<protein>
    <submittedName>
        <fullName evidence="2">Uncharacterized protein</fullName>
    </submittedName>
</protein>
<dbReference type="EMBL" id="ML994674">
    <property type="protein sequence ID" value="KAF2178542.1"/>
    <property type="molecule type" value="Genomic_DNA"/>
</dbReference>
<accession>A0A6A6DJD4</accession>
<dbReference type="AlphaFoldDB" id="A0A6A6DJD4"/>
<feature type="region of interest" description="Disordered" evidence="1">
    <location>
        <begin position="116"/>
        <end position="137"/>
    </location>
</feature>
<name>A0A6A6DJD4_9PEZI</name>
<dbReference type="Proteomes" id="UP000800200">
    <property type="component" value="Unassembled WGS sequence"/>
</dbReference>